<reference evidence="2" key="1">
    <citation type="submission" date="2022-01" db="EMBL/GenBank/DDBJ databases">
        <title>Microbacterium eymi and Microbacterium rhizovicinus sp. nov., isolated from the rhizospheric soil of Elymus tsukushiensis, a plant native to the Dokdo Islands, Republic of Korea.</title>
        <authorList>
            <person name="Hwang Y.J."/>
        </authorList>
    </citation>
    <scope>NUCLEOTIDE SEQUENCE</scope>
    <source>
        <strain evidence="2">KUDC0405</strain>
    </source>
</reference>
<organism evidence="2 3">
    <name type="scientific">Microbacterium elymi</name>
    <dbReference type="NCBI Taxonomy" id="2909587"/>
    <lineage>
        <taxon>Bacteria</taxon>
        <taxon>Bacillati</taxon>
        <taxon>Actinomycetota</taxon>
        <taxon>Actinomycetes</taxon>
        <taxon>Micrococcales</taxon>
        <taxon>Microbacteriaceae</taxon>
        <taxon>Microbacterium</taxon>
    </lineage>
</organism>
<keyword evidence="3" id="KW-1185">Reference proteome</keyword>
<dbReference type="RefSeq" id="WP_259612103.1">
    <property type="nucleotide sequence ID" value="NZ_CP091139.2"/>
</dbReference>
<name>A0ABY5NJZ9_9MICO</name>
<sequence>MGLFAPRPQEPFDWAGLPSEPLRPRSESEQLDDLPVDPFAISPGVAGSSITIALGTETGQDGPSDEPAADADADADDAEN</sequence>
<gene>
    <name evidence="2" type="ORF">L2X98_19185</name>
</gene>
<feature type="region of interest" description="Disordered" evidence="1">
    <location>
        <begin position="1"/>
        <end position="36"/>
    </location>
</feature>
<evidence type="ECO:0000313" key="3">
    <source>
        <dbReference type="Proteomes" id="UP001054811"/>
    </source>
</evidence>
<protein>
    <submittedName>
        <fullName evidence="2">Uncharacterized protein</fullName>
    </submittedName>
</protein>
<feature type="region of interest" description="Disordered" evidence="1">
    <location>
        <begin position="53"/>
        <end position="80"/>
    </location>
</feature>
<accession>A0ABY5NJZ9</accession>
<dbReference type="EMBL" id="CP091139">
    <property type="protein sequence ID" value="UUT35497.1"/>
    <property type="molecule type" value="Genomic_DNA"/>
</dbReference>
<evidence type="ECO:0000256" key="1">
    <source>
        <dbReference type="SAM" id="MobiDB-lite"/>
    </source>
</evidence>
<feature type="compositionally biased region" description="Acidic residues" evidence="1">
    <location>
        <begin position="63"/>
        <end position="80"/>
    </location>
</feature>
<evidence type="ECO:0000313" key="2">
    <source>
        <dbReference type="EMBL" id="UUT35497.1"/>
    </source>
</evidence>
<proteinExistence type="predicted"/>
<dbReference type="Proteomes" id="UP001054811">
    <property type="component" value="Chromosome"/>
</dbReference>